<keyword evidence="2" id="KW-0378">Hydrolase</keyword>
<feature type="domain" description="AB hydrolase-1" evidence="1">
    <location>
        <begin position="29"/>
        <end position="276"/>
    </location>
</feature>
<proteinExistence type="predicted"/>
<dbReference type="EMBL" id="JBHLUD010000009">
    <property type="protein sequence ID" value="MFC0545175.1"/>
    <property type="molecule type" value="Genomic_DNA"/>
</dbReference>
<comment type="caution">
    <text evidence="2">The sequence shown here is derived from an EMBL/GenBank/DDBJ whole genome shotgun (WGS) entry which is preliminary data.</text>
</comment>
<sequence length="299" mass="32441">MTAGEQLAQDIGPDHIQLCYERFGDPADPPVLLTMGANAQMIGWHEGFCRELTDRGLHVIRFDNRDAGRSTHFHDAPPADPMAALDGDFSTAAYSAQDMVGDMLGLLDALDIDSAHLVGASMGGFLSQLTAVEHPARVRSLTTLMSTTGNRAVGQADMRIFAEMRPQPDGTRQSYVDWYLRALPVFGSAAFPQDEQDVADRAGLYFDRGYDPQAMMRQGVAAVMGGDLTPRLHELKTPTLVIHGTADRMCDVSGGRATAEAIPGAELVIIDGMGHSVPRQLWSELATRISDHIHRAEQS</sequence>
<dbReference type="InterPro" id="IPR029058">
    <property type="entry name" value="AB_hydrolase_fold"/>
</dbReference>
<dbReference type="Gene3D" id="3.40.50.1820">
    <property type="entry name" value="alpha/beta hydrolase"/>
    <property type="match status" value="1"/>
</dbReference>
<dbReference type="PRINTS" id="PR00111">
    <property type="entry name" value="ABHYDROLASE"/>
</dbReference>
<evidence type="ECO:0000259" key="1">
    <source>
        <dbReference type="Pfam" id="PF00561"/>
    </source>
</evidence>
<dbReference type="RefSeq" id="WP_273935004.1">
    <property type="nucleotide sequence ID" value="NZ_CP097263.1"/>
</dbReference>
<gene>
    <name evidence="2" type="ORF">ACFFH7_26955</name>
</gene>
<dbReference type="PANTHER" id="PTHR43433:SF5">
    <property type="entry name" value="AB HYDROLASE-1 DOMAIN-CONTAINING PROTEIN"/>
    <property type="match status" value="1"/>
</dbReference>
<dbReference type="Pfam" id="PF00561">
    <property type="entry name" value="Abhydrolase_1"/>
    <property type="match status" value="1"/>
</dbReference>
<keyword evidence="3" id="KW-1185">Reference proteome</keyword>
<reference evidence="2 3" key="1">
    <citation type="submission" date="2024-09" db="EMBL/GenBank/DDBJ databases">
        <authorList>
            <person name="Sun Q."/>
            <person name="Mori K."/>
        </authorList>
    </citation>
    <scope>NUCLEOTIDE SEQUENCE [LARGE SCALE GENOMIC DNA]</scope>
    <source>
        <strain evidence="2 3">TBRC 1432</strain>
    </source>
</reference>
<organism evidence="2 3">
    <name type="scientific">Kutzneria chonburiensis</name>
    <dbReference type="NCBI Taxonomy" id="1483604"/>
    <lineage>
        <taxon>Bacteria</taxon>
        <taxon>Bacillati</taxon>
        <taxon>Actinomycetota</taxon>
        <taxon>Actinomycetes</taxon>
        <taxon>Pseudonocardiales</taxon>
        <taxon>Pseudonocardiaceae</taxon>
        <taxon>Kutzneria</taxon>
    </lineage>
</organism>
<protein>
    <submittedName>
        <fullName evidence="2">Alpha/beta fold hydrolase</fullName>
    </submittedName>
</protein>
<dbReference type="GO" id="GO:0016787">
    <property type="term" value="F:hydrolase activity"/>
    <property type="evidence" value="ECO:0007669"/>
    <property type="project" value="UniProtKB-KW"/>
</dbReference>
<dbReference type="PANTHER" id="PTHR43433">
    <property type="entry name" value="HYDROLASE, ALPHA/BETA FOLD FAMILY PROTEIN"/>
    <property type="match status" value="1"/>
</dbReference>
<dbReference type="Proteomes" id="UP001589810">
    <property type="component" value="Unassembled WGS sequence"/>
</dbReference>
<dbReference type="InterPro" id="IPR050471">
    <property type="entry name" value="AB_hydrolase"/>
</dbReference>
<evidence type="ECO:0000313" key="2">
    <source>
        <dbReference type="EMBL" id="MFC0545175.1"/>
    </source>
</evidence>
<dbReference type="SUPFAM" id="SSF53474">
    <property type="entry name" value="alpha/beta-Hydrolases"/>
    <property type="match status" value="1"/>
</dbReference>
<name>A0ABV6MZC1_9PSEU</name>
<dbReference type="InterPro" id="IPR000073">
    <property type="entry name" value="AB_hydrolase_1"/>
</dbReference>
<evidence type="ECO:0000313" key="3">
    <source>
        <dbReference type="Proteomes" id="UP001589810"/>
    </source>
</evidence>
<accession>A0ABV6MZC1</accession>